<dbReference type="PANTHER" id="PTHR43731">
    <property type="entry name" value="RHOMBOID PROTEASE"/>
    <property type="match status" value="1"/>
</dbReference>
<evidence type="ECO:0000256" key="1">
    <source>
        <dbReference type="ARBA" id="ARBA00004141"/>
    </source>
</evidence>
<keyword evidence="4" id="KW-0378">Hydrolase</keyword>
<dbReference type="InterPro" id="IPR050925">
    <property type="entry name" value="Rhomboid_protease_S54"/>
</dbReference>
<dbReference type="AlphaFoldDB" id="A0A9D9NGU9"/>
<dbReference type="InterPro" id="IPR035952">
    <property type="entry name" value="Rhomboid-like_sf"/>
</dbReference>
<feature type="transmembrane region" description="Helical" evidence="7">
    <location>
        <begin position="136"/>
        <end position="162"/>
    </location>
</feature>
<sequence length="230" mass="26022">MGYYESRRGGFFSNVPVAVKNIILINILVYLLTLLTGNFMYEKFALFYVGSPLFHWWQPITHMFMHGGFFHIFFNMYTLLIFGCALERIWGAKKFLLFYFVTGIGAALLHTGVMALQAEHFLELAESGDMMAADSYWRLMATPTVGASGAIYGVLLGYGMLFPNDVLQLLFPPVALKAKWFVLIFAVIELATGVFGTKDGVAHFAHLGGMLFGLIMILYWKKKNRLYYEG</sequence>
<protein>
    <submittedName>
        <fullName evidence="9">Rhomboid family intramembrane serine protease</fullName>
    </submittedName>
</protein>
<feature type="transmembrane region" description="Helical" evidence="7">
    <location>
        <begin position="96"/>
        <end position="116"/>
    </location>
</feature>
<evidence type="ECO:0000256" key="6">
    <source>
        <dbReference type="ARBA" id="ARBA00023136"/>
    </source>
</evidence>
<comment type="caution">
    <text evidence="9">The sequence shown here is derived from an EMBL/GenBank/DDBJ whole genome shotgun (WGS) entry which is preliminary data.</text>
</comment>
<dbReference type="PANTHER" id="PTHR43731:SF14">
    <property type="entry name" value="PRESENILIN-ASSOCIATED RHOMBOID-LIKE PROTEIN, MITOCHONDRIAL"/>
    <property type="match status" value="1"/>
</dbReference>
<evidence type="ECO:0000256" key="2">
    <source>
        <dbReference type="ARBA" id="ARBA00009045"/>
    </source>
</evidence>
<organism evidence="9 10">
    <name type="scientific">Candidatus Merdivivens pullicola</name>
    <dbReference type="NCBI Taxonomy" id="2840872"/>
    <lineage>
        <taxon>Bacteria</taxon>
        <taxon>Pseudomonadati</taxon>
        <taxon>Bacteroidota</taxon>
        <taxon>Bacteroidia</taxon>
        <taxon>Bacteroidales</taxon>
        <taxon>Muribaculaceae</taxon>
        <taxon>Muribaculaceae incertae sedis</taxon>
        <taxon>Candidatus Merdivivens</taxon>
    </lineage>
</organism>
<dbReference type="GO" id="GO:0016020">
    <property type="term" value="C:membrane"/>
    <property type="evidence" value="ECO:0007669"/>
    <property type="project" value="UniProtKB-SubCell"/>
</dbReference>
<reference evidence="9" key="1">
    <citation type="submission" date="2020-10" db="EMBL/GenBank/DDBJ databases">
        <authorList>
            <person name="Gilroy R."/>
        </authorList>
    </citation>
    <scope>NUCLEOTIDE SEQUENCE</scope>
    <source>
        <strain evidence="9">B1-8020</strain>
    </source>
</reference>
<dbReference type="SMART" id="SM01160">
    <property type="entry name" value="DUF1751"/>
    <property type="match status" value="1"/>
</dbReference>
<dbReference type="Proteomes" id="UP000823604">
    <property type="component" value="Unassembled WGS sequence"/>
</dbReference>
<evidence type="ECO:0000256" key="3">
    <source>
        <dbReference type="ARBA" id="ARBA00022692"/>
    </source>
</evidence>
<comment type="similarity">
    <text evidence="2">Belongs to the peptidase S54 family.</text>
</comment>
<comment type="subcellular location">
    <subcellularLocation>
        <location evidence="1">Membrane</location>
        <topology evidence="1">Multi-pass membrane protein</topology>
    </subcellularLocation>
</comment>
<dbReference type="GO" id="GO:0004252">
    <property type="term" value="F:serine-type endopeptidase activity"/>
    <property type="evidence" value="ECO:0007669"/>
    <property type="project" value="InterPro"/>
</dbReference>
<evidence type="ECO:0000256" key="7">
    <source>
        <dbReference type="SAM" id="Phobius"/>
    </source>
</evidence>
<name>A0A9D9NGU9_9BACT</name>
<feature type="transmembrane region" description="Helical" evidence="7">
    <location>
        <begin position="201"/>
        <end position="220"/>
    </location>
</feature>
<evidence type="ECO:0000256" key="4">
    <source>
        <dbReference type="ARBA" id="ARBA00022801"/>
    </source>
</evidence>
<gene>
    <name evidence="9" type="ORF">IAB81_05000</name>
</gene>
<keyword evidence="5 7" id="KW-1133">Transmembrane helix</keyword>
<accession>A0A9D9NGU9</accession>
<dbReference type="Pfam" id="PF01694">
    <property type="entry name" value="Rhomboid"/>
    <property type="match status" value="1"/>
</dbReference>
<keyword evidence="6 7" id="KW-0472">Membrane</keyword>
<keyword evidence="3 7" id="KW-0812">Transmembrane</keyword>
<feature type="domain" description="Peptidase S54 rhomboid" evidence="8">
    <location>
        <begin position="55"/>
        <end position="219"/>
    </location>
</feature>
<dbReference type="GO" id="GO:0006508">
    <property type="term" value="P:proteolysis"/>
    <property type="evidence" value="ECO:0007669"/>
    <property type="project" value="UniProtKB-KW"/>
</dbReference>
<feature type="transmembrane region" description="Helical" evidence="7">
    <location>
        <begin position="174"/>
        <end position="195"/>
    </location>
</feature>
<evidence type="ECO:0000313" key="10">
    <source>
        <dbReference type="Proteomes" id="UP000823604"/>
    </source>
</evidence>
<dbReference type="EMBL" id="JADIMA010000045">
    <property type="protein sequence ID" value="MBO8472967.1"/>
    <property type="molecule type" value="Genomic_DNA"/>
</dbReference>
<evidence type="ECO:0000313" key="9">
    <source>
        <dbReference type="EMBL" id="MBO8472967.1"/>
    </source>
</evidence>
<dbReference type="SUPFAM" id="SSF144091">
    <property type="entry name" value="Rhomboid-like"/>
    <property type="match status" value="1"/>
</dbReference>
<feature type="transmembrane region" description="Helical" evidence="7">
    <location>
        <begin position="61"/>
        <end position="84"/>
    </location>
</feature>
<dbReference type="Gene3D" id="1.20.1540.10">
    <property type="entry name" value="Rhomboid-like"/>
    <property type="match status" value="1"/>
</dbReference>
<reference evidence="9" key="2">
    <citation type="journal article" date="2021" name="PeerJ">
        <title>Extensive microbial diversity within the chicken gut microbiome revealed by metagenomics and culture.</title>
        <authorList>
            <person name="Gilroy R."/>
            <person name="Ravi A."/>
            <person name="Getino M."/>
            <person name="Pursley I."/>
            <person name="Horton D.L."/>
            <person name="Alikhan N.F."/>
            <person name="Baker D."/>
            <person name="Gharbi K."/>
            <person name="Hall N."/>
            <person name="Watson M."/>
            <person name="Adriaenssens E.M."/>
            <person name="Foster-Nyarko E."/>
            <person name="Jarju S."/>
            <person name="Secka A."/>
            <person name="Antonio M."/>
            <person name="Oren A."/>
            <person name="Chaudhuri R.R."/>
            <person name="La Ragione R."/>
            <person name="Hildebrand F."/>
            <person name="Pallen M.J."/>
        </authorList>
    </citation>
    <scope>NUCLEOTIDE SEQUENCE</scope>
    <source>
        <strain evidence="9">B1-8020</strain>
    </source>
</reference>
<proteinExistence type="inferred from homology"/>
<feature type="transmembrane region" description="Helical" evidence="7">
    <location>
        <begin position="21"/>
        <end position="41"/>
    </location>
</feature>
<keyword evidence="9" id="KW-0645">Protease</keyword>
<evidence type="ECO:0000256" key="5">
    <source>
        <dbReference type="ARBA" id="ARBA00022989"/>
    </source>
</evidence>
<dbReference type="InterPro" id="IPR022764">
    <property type="entry name" value="Peptidase_S54_rhomboid_dom"/>
</dbReference>
<evidence type="ECO:0000259" key="8">
    <source>
        <dbReference type="Pfam" id="PF01694"/>
    </source>
</evidence>